<proteinExistence type="inferred from homology"/>
<dbReference type="NCBIfam" id="TIGR00445">
    <property type="entry name" value="mraY"/>
    <property type="match status" value="1"/>
</dbReference>
<keyword evidence="7" id="KW-1003">Cell membrane</keyword>
<evidence type="ECO:0000313" key="11">
    <source>
        <dbReference type="Proteomes" id="UP000260649"/>
    </source>
</evidence>
<sequence length="337" mass="36348">MIKTLAAVILGFVISAVLGKYLVPALRRWKAGQAIKEDGPTWHMSKQGTPTMGGLMFIAAVAIVVLVLNGPAILSGDLTSVFVLLFALVFGLIGFIDDYAKIKKKENTGLSASQKFLLQLAAAILFIVLLRNSGILSPNLYVPFFGVEWKLPWVVYMIFAALVITGTVNAVNITDGVDGLSSSVTLPVCAFFAASFGYAYLHWDRPGSAGMTVFAAALFGGLVGFLVYNFYPAKVFMGDTGSLFLGGAVCGMAFALDLPLILILVGIIYIVETLSDIIQIVYFKATHGKRIFRMAPLHHHLEMGGWSEKKVVFVFAGISLVFCILAFFGVIGRFPVL</sequence>
<feature type="transmembrane region" description="Helical" evidence="7">
    <location>
        <begin position="153"/>
        <end position="172"/>
    </location>
</feature>
<evidence type="ECO:0000256" key="8">
    <source>
        <dbReference type="NCBIfam" id="TIGR00445"/>
    </source>
</evidence>
<keyword evidence="7" id="KW-0132">Cell division</keyword>
<accession>A0A3E2B100</accession>
<dbReference type="InterPro" id="IPR003524">
    <property type="entry name" value="PNAcMuramoyl-5peptid_Trfase"/>
</dbReference>
<dbReference type="Pfam" id="PF10555">
    <property type="entry name" value="MraY_sig1"/>
    <property type="match status" value="1"/>
</dbReference>
<keyword evidence="7" id="KW-0573">Peptidoglycan synthesis</keyword>
<evidence type="ECO:0000256" key="6">
    <source>
        <dbReference type="ARBA" id="ARBA00023136"/>
    </source>
</evidence>
<dbReference type="GO" id="GO:0051992">
    <property type="term" value="F:UDP-N-acetylmuramoyl-L-alanyl-D-glutamyl-meso-2,6-diaminopimelyl-D-alanyl-D-alanine:undecaprenyl-phosphate transferase activity"/>
    <property type="evidence" value="ECO:0007669"/>
    <property type="project" value="RHEA"/>
</dbReference>
<keyword evidence="3 7" id="KW-0808">Transferase</keyword>
<keyword evidence="7" id="KW-0133">Cell shape</keyword>
<gene>
    <name evidence="7" type="primary">mraY</name>
    <name evidence="10" type="ORF">DV520_11115</name>
</gene>
<comment type="catalytic activity">
    <reaction evidence="7">
        <text>UDP-N-acetyl-alpha-D-muramoyl-L-alanyl-gamma-D-glutamyl-meso-2,6-diaminopimeloyl-D-alanyl-D-alanine + di-trans,octa-cis-undecaprenyl phosphate = di-trans,octa-cis-undecaprenyl diphospho-N-acetyl-alpha-D-muramoyl-L-alanyl-D-glutamyl-meso-2,6-diaminopimeloyl-D-alanyl-D-alanine + UMP</text>
        <dbReference type="Rhea" id="RHEA:28386"/>
        <dbReference type="ChEBI" id="CHEBI:57865"/>
        <dbReference type="ChEBI" id="CHEBI:60392"/>
        <dbReference type="ChEBI" id="CHEBI:61386"/>
        <dbReference type="ChEBI" id="CHEBI:61387"/>
        <dbReference type="EC" id="2.7.8.13"/>
    </reaction>
</comment>
<comment type="subcellular location">
    <subcellularLocation>
        <location evidence="7">Cell membrane</location>
        <topology evidence="7">Multi-pass membrane protein</topology>
    </subcellularLocation>
    <subcellularLocation>
        <location evidence="1">Membrane</location>
        <topology evidence="1">Multi-pass membrane protein</topology>
    </subcellularLocation>
</comment>
<dbReference type="GO" id="GO:0051301">
    <property type="term" value="P:cell division"/>
    <property type="evidence" value="ECO:0007669"/>
    <property type="project" value="UniProtKB-KW"/>
</dbReference>
<comment type="cofactor">
    <cofactor evidence="7 9">
        <name>Mg(2+)</name>
        <dbReference type="ChEBI" id="CHEBI:18420"/>
    </cofactor>
</comment>
<comment type="similarity">
    <text evidence="2 7">Belongs to the glycosyltransferase 4 family. MraY subfamily.</text>
</comment>
<name>A0A3E2B100_9FIRM</name>
<dbReference type="GO" id="GO:0046872">
    <property type="term" value="F:metal ion binding"/>
    <property type="evidence" value="ECO:0007669"/>
    <property type="project" value="UniProtKB-KW"/>
</dbReference>
<evidence type="ECO:0000256" key="2">
    <source>
        <dbReference type="ARBA" id="ARBA00005583"/>
    </source>
</evidence>
<evidence type="ECO:0000256" key="7">
    <source>
        <dbReference type="HAMAP-Rule" id="MF_00038"/>
    </source>
</evidence>
<dbReference type="AlphaFoldDB" id="A0A3E2B100"/>
<keyword evidence="7 9" id="KW-0460">Magnesium</keyword>
<feature type="binding site" evidence="9">
    <location>
        <position position="239"/>
    </location>
    <ligand>
        <name>Mg(2+)</name>
        <dbReference type="ChEBI" id="CHEBI:18420"/>
    </ligand>
</feature>
<evidence type="ECO:0000256" key="3">
    <source>
        <dbReference type="ARBA" id="ARBA00022679"/>
    </source>
</evidence>
<feature type="binding site" evidence="9">
    <location>
        <position position="172"/>
    </location>
    <ligand>
        <name>Mg(2+)</name>
        <dbReference type="ChEBI" id="CHEBI:18420"/>
    </ligand>
</feature>
<comment type="function">
    <text evidence="7">Catalyzes the initial step of the lipid cycle reactions in the biosynthesis of the cell wall peptidoglycan: transfers peptidoglycan precursor phospho-MurNAc-pentapeptide from UDP-MurNAc-pentapeptide onto the lipid carrier undecaprenyl phosphate, yielding undecaprenyl-pyrophosphoryl-MurNAc-pentapeptide, known as lipid I.</text>
</comment>
<organism evidence="10 11">
    <name type="scientific">Evtepia gabavorous</name>
    <dbReference type="NCBI Taxonomy" id="2211183"/>
    <lineage>
        <taxon>Bacteria</taxon>
        <taxon>Bacillati</taxon>
        <taxon>Bacillota</taxon>
        <taxon>Clostridia</taxon>
        <taxon>Eubacteriales</taxon>
        <taxon>Evtepia</taxon>
    </lineage>
</organism>
<dbReference type="PROSITE" id="PS01347">
    <property type="entry name" value="MRAY_1"/>
    <property type="match status" value="1"/>
</dbReference>
<evidence type="ECO:0000256" key="4">
    <source>
        <dbReference type="ARBA" id="ARBA00022692"/>
    </source>
</evidence>
<evidence type="ECO:0000256" key="5">
    <source>
        <dbReference type="ARBA" id="ARBA00022989"/>
    </source>
</evidence>
<feature type="transmembrane region" description="Helical" evidence="7">
    <location>
        <begin position="311"/>
        <end position="331"/>
    </location>
</feature>
<keyword evidence="4 7" id="KW-0812">Transmembrane</keyword>
<feature type="transmembrane region" description="Helical" evidence="7">
    <location>
        <begin position="116"/>
        <end position="133"/>
    </location>
</feature>
<dbReference type="HAMAP" id="MF_00038">
    <property type="entry name" value="MraY"/>
    <property type="match status" value="1"/>
</dbReference>
<dbReference type="EC" id="2.7.8.13" evidence="7 8"/>
<evidence type="ECO:0000313" key="10">
    <source>
        <dbReference type="EMBL" id="RFT05730.1"/>
    </source>
</evidence>
<dbReference type="PROSITE" id="PS01348">
    <property type="entry name" value="MRAY_2"/>
    <property type="match status" value="1"/>
</dbReference>
<dbReference type="PANTHER" id="PTHR22926">
    <property type="entry name" value="PHOSPHO-N-ACETYLMURAMOYL-PENTAPEPTIDE-TRANSFERASE"/>
    <property type="match status" value="1"/>
</dbReference>
<dbReference type="GO" id="GO:0008963">
    <property type="term" value="F:phospho-N-acetylmuramoyl-pentapeptide-transferase activity"/>
    <property type="evidence" value="ECO:0007669"/>
    <property type="project" value="UniProtKB-UniRule"/>
</dbReference>
<dbReference type="GO" id="GO:0005886">
    <property type="term" value="C:plasma membrane"/>
    <property type="evidence" value="ECO:0007669"/>
    <property type="project" value="UniProtKB-SubCell"/>
</dbReference>
<feature type="transmembrane region" description="Helical" evidence="7">
    <location>
        <begin position="184"/>
        <end position="203"/>
    </location>
</feature>
<keyword evidence="6 7" id="KW-0472">Membrane</keyword>
<keyword evidence="7 9" id="KW-0479">Metal-binding</keyword>
<feature type="transmembrane region" description="Helical" evidence="7">
    <location>
        <begin position="52"/>
        <end position="72"/>
    </location>
</feature>
<keyword evidence="11" id="KW-1185">Reference proteome</keyword>
<keyword evidence="7" id="KW-0131">Cell cycle</keyword>
<feature type="transmembrane region" description="Helical" evidence="7">
    <location>
        <begin position="6"/>
        <end position="23"/>
    </location>
</feature>
<dbReference type="GO" id="GO:0008360">
    <property type="term" value="P:regulation of cell shape"/>
    <property type="evidence" value="ECO:0007669"/>
    <property type="project" value="UniProtKB-KW"/>
</dbReference>
<dbReference type="OrthoDB" id="9805475at2"/>
<comment type="pathway">
    <text evidence="7">Cell wall biogenesis; peptidoglycan biosynthesis.</text>
</comment>
<evidence type="ECO:0000256" key="9">
    <source>
        <dbReference type="PIRSR" id="PIRSR600715-1"/>
    </source>
</evidence>
<feature type="transmembrane region" description="Helical" evidence="7">
    <location>
        <begin position="243"/>
        <end position="271"/>
    </location>
</feature>
<dbReference type="Pfam" id="PF00953">
    <property type="entry name" value="Glycos_transf_4"/>
    <property type="match status" value="1"/>
</dbReference>
<dbReference type="GO" id="GO:0071555">
    <property type="term" value="P:cell wall organization"/>
    <property type="evidence" value="ECO:0007669"/>
    <property type="project" value="UniProtKB-KW"/>
</dbReference>
<dbReference type="PANTHER" id="PTHR22926:SF5">
    <property type="entry name" value="PHOSPHO-N-ACETYLMURAMOYL-PENTAPEPTIDE-TRANSFERASE HOMOLOG"/>
    <property type="match status" value="1"/>
</dbReference>
<dbReference type="GO" id="GO:0009252">
    <property type="term" value="P:peptidoglycan biosynthetic process"/>
    <property type="evidence" value="ECO:0007669"/>
    <property type="project" value="UniProtKB-UniRule"/>
</dbReference>
<evidence type="ECO:0000256" key="1">
    <source>
        <dbReference type="ARBA" id="ARBA00004141"/>
    </source>
</evidence>
<dbReference type="CDD" id="cd06852">
    <property type="entry name" value="GT_MraY"/>
    <property type="match status" value="1"/>
</dbReference>
<feature type="transmembrane region" description="Helical" evidence="7">
    <location>
        <begin position="78"/>
        <end position="96"/>
    </location>
</feature>
<protein>
    <recommendedName>
        <fullName evidence="7 8">Phospho-N-acetylmuramoyl-pentapeptide-transferase</fullName>
        <ecNumber evidence="7 8">2.7.8.13</ecNumber>
    </recommendedName>
    <alternativeName>
        <fullName evidence="7">UDP-MurNAc-pentapeptide phosphotransferase</fullName>
    </alternativeName>
</protein>
<dbReference type="Proteomes" id="UP000260649">
    <property type="component" value="Unassembled WGS sequence"/>
</dbReference>
<feature type="transmembrane region" description="Helical" evidence="7">
    <location>
        <begin position="209"/>
        <end position="231"/>
    </location>
</feature>
<dbReference type="InterPro" id="IPR000715">
    <property type="entry name" value="Glycosyl_transferase_4"/>
</dbReference>
<comment type="caution">
    <text evidence="10">The sequence shown here is derived from an EMBL/GenBank/DDBJ whole genome shotgun (WGS) entry which is preliminary data.</text>
</comment>
<keyword evidence="7" id="KW-0961">Cell wall biogenesis/degradation</keyword>
<keyword evidence="5 7" id="KW-1133">Transmembrane helix</keyword>
<dbReference type="EMBL" id="QQRQ01000032">
    <property type="protein sequence ID" value="RFT05730.1"/>
    <property type="molecule type" value="Genomic_DNA"/>
</dbReference>
<dbReference type="UniPathway" id="UPA00219"/>
<dbReference type="InterPro" id="IPR018480">
    <property type="entry name" value="PNAcMuramoyl-5peptid_Trfase_CS"/>
</dbReference>
<reference evidence="10 11" key="1">
    <citation type="submission" date="2018-07" db="EMBL/GenBank/DDBJ databases">
        <title>GABA Modulating Bacteria of the Human Gut Microbiota.</title>
        <authorList>
            <person name="Strandwitz P."/>
            <person name="Kim K.H."/>
            <person name="Terekhova D."/>
            <person name="Liu J.K."/>
            <person name="Sharma A."/>
            <person name="Levering J."/>
            <person name="Mcdonald D."/>
            <person name="Dietrich D."/>
            <person name="Ramadhar T.R."/>
            <person name="Lekbua A."/>
            <person name="Mroue N."/>
            <person name="Liston C."/>
            <person name="Stewart E.J."/>
            <person name="Dubin M.J."/>
            <person name="Zengler K."/>
            <person name="Knight R."/>
            <person name="Gilbert J.A."/>
            <person name="Clardy J."/>
            <person name="Lewis K."/>
        </authorList>
    </citation>
    <scope>NUCLEOTIDE SEQUENCE [LARGE SCALE GENOMIC DNA]</scope>
    <source>
        <strain evidence="10 11">KLE1738</strain>
    </source>
</reference>